<dbReference type="EMBL" id="FNUX01000001">
    <property type="protein sequence ID" value="SEF41325.1"/>
    <property type="molecule type" value="Genomic_DNA"/>
</dbReference>
<dbReference type="AlphaFoldDB" id="A0A1H5RSN1"/>
<dbReference type="OrthoDB" id="7019622at2"/>
<dbReference type="RefSeq" id="WP_103965283.1">
    <property type="nucleotide sequence ID" value="NZ_FNUX01000001.1"/>
</dbReference>
<evidence type="ECO:0000313" key="1">
    <source>
        <dbReference type="EMBL" id="SEF41325.1"/>
    </source>
</evidence>
<organism evidence="1 2">
    <name type="scientific">Nitrosomonas ureae</name>
    <dbReference type="NCBI Taxonomy" id="44577"/>
    <lineage>
        <taxon>Bacteria</taxon>
        <taxon>Pseudomonadati</taxon>
        <taxon>Pseudomonadota</taxon>
        <taxon>Betaproteobacteria</taxon>
        <taxon>Nitrosomonadales</taxon>
        <taxon>Nitrosomonadaceae</taxon>
        <taxon>Nitrosomonas</taxon>
    </lineage>
</organism>
<dbReference type="Proteomes" id="UP000236753">
    <property type="component" value="Unassembled WGS sequence"/>
</dbReference>
<name>A0A1H5RSN1_9PROT</name>
<protein>
    <submittedName>
        <fullName evidence="1">Uncharacterized protein</fullName>
    </submittedName>
</protein>
<proteinExistence type="predicted"/>
<evidence type="ECO:0000313" key="2">
    <source>
        <dbReference type="Proteomes" id="UP000236753"/>
    </source>
</evidence>
<sequence length="97" mass="10845">MSPSIFSQQTRKFPVNSQLGNLTAVSFPLFVINNQQMQIGPGGQIRGIDNLIILPNAANYVGLVRYQLDIMGNLHRVWILTPEEAKEAENQGQQIPR</sequence>
<gene>
    <name evidence="1" type="ORF">SAMN05216334_101216</name>
</gene>
<reference evidence="1 2" key="1">
    <citation type="submission" date="2016-10" db="EMBL/GenBank/DDBJ databases">
        <authorList>
            <person name="de Groot N.N."/>
        </authorList>
    </citation>
    <scope>NUCLEOTIDE SEQUENCE [LARGE SCALE GENOMIC DNA]</scope>
    <source>
        <strain evidence="1 2">Nm13</strain>
    </source>
</reference>
<accession>A0A1H5RSN1</accession>